<proteinExistence type="predicted"/>
<feature type="compositionally biased region" description="Low complexity" evidence="5">
    <location>
        <begin position="275"/>
        <end position="285"/>
    </location>
</feature>
<reference evidence="7 8" key="1">
    <citation type="submission" date="2015-03" db="EMBL/GenBank/DDBJ databases">
        <title>Genomics and transcriptomics of the oil-accumulating basidiomycete yeast T. oleaginosus allow insights into substrate utilization and the diverse evolutionary trajectories of mating systems in fungi.</title>
        <authorList>
            <consortium name="DOE Joint Genome Institute"/>
            <person name="Kourist R."/>
            <person name="Kracht O."/>
            <person name="Bracharz F."/>
            <person name="Lipzen A."/>
            <person name="Nolan M."/>
            <person name="Ohm R."/>
            <person name="Grigoriev I."/>
            <person name="Sun S."/>
            <person name="Heitman J."/>
            <person name="Bruck T."/>
            <person name="Nowrousian M."/>
        </authorList>
    </citation>
    <scope>NUCLEOTIDE SEQUENCE [LARGE SCALE GENOMIC DNA]</scope>
    <source>
        <strain evidence="7 8">IBC0246</strain>
    </source>
</reference>
<dbReference type="InterPro" id="IPR036259">
    <property type="entry name" value="MFS_trans_sf"/>
</dbReference>
<evidence type="ECO:0000256" key="6">
    <source>
        <dbReference type="SAM" id="Phobius"/>
    </source>
</evidence>
<evidence type="ECO:0000256" key="3">
    <source>
        <dbReference type="ARBA" id="ARBA00022989"/>
    </source>
</evidence>
<dbReference type="OrthoDB" id="410267at2759"/>
<dbReference type="EMBL" id="KQ087216">
    <property type="protein sequence ID" value="KLT41582.1"/>
    <property type="molecule type" value="Genomic_DNA"/>
</dbReference>
<evidence type="ECO:0000256" key="1">
    <source>
        <dbReference type="ARBA" id="ARBA00004141"/>
    </source>
</evidence>
<evidence type="ECO:0000256" key="2">
    <source>
        <dbReference type="ARBA" id="ARBA00022692"/>
    </source>
</evidence>
<feature type="transmembrane region" description="Helical" evidence="6">
    <location>
        <begin position="419"/>
        <end position="442"/>
    </location>
</feature>
<gene>
    <name evidence="7" type="ORF">CC85DRAFT_286356</name>
</gene>
<evidence type="ECO:0000313" key="8">
    <source>
        <dbReference type="Proteomes" id="UP000053611"/>
    </source>
</evidence>
<dbReference type="SUPFAM" id="SSF103473">
    <property type="entry name" value="MFS general substrate transporter"/>
    <property type="match status" value="1"/>
</dbReference>
<dbReference type="PANTHER" id="PTHR21576">
    <property type="entry name" value="UNCHARACTERIZED NODULIN-LIKE PROTEIN"/>
    <property type="match status" value="1"/>
</dbReference>
<dbReference type="InterPro" id="IPR011701">
    <property type="entry name" value="MFS"/>
</dbReference>
<evidence type="ECO:0000256" key="4">
    <source>
        <dbReference type="ARBA" id="ARBA00023136"/>
    </source>
</evidence>
<dbReference type="GeneID" id="28984096"/>
<organism evidence="7 8">
    <name type="scientific">Cutaneotrichosporon oleaginosum</name>
    <dbReference type="NCBI Taxonomy" id="879819"/>
    <lineage>
        <taxon>Eukaryota</taxon>
        <taxon>Fungi</taxon>
        <taxon>Dikarya</taxon>
        <taxon>Basidiomycota</taxon>
        <taxon>Agaricomycotina</taxon>
        <taxon>Tremellomycetes</taxon>
        <taxon>Trichosporonales</taxon>
        <taxon>Trichosporonaceae</taxon>
        <taxon>Cutaneotrichosporon</taxon>
    </lineage>
</organism>
<feature type="transmembrane region" description="Helical" evidence="6">
    <location>
        <begin position="78"/>
        <end position="96"/>
    </location>
</feature>
<keyword evidence="3 6" id="KW-1133">Transmembrane helix</keyword>
<dbReference type="Gene3D" id="1.20.1250.20">
    <property type="entry name" value="MFS general substrate transporter like domains"/>
    <property type="match status" value="2"/>
</dbReference>
<dbReference type="STRING" id="879819.A0A0J0XKI6"/>
<dbReference type="PANTHER" id="PTHR21576:SF160">
    <property type="entry name" value="NODULIN-LIKE DOMAIN-CONTAINING PROTEIN"/>
    <property type="match status" value="1"/>
</dbReference>
<comment type="subcellular location">
    <subcellularLocation>
        <location evidence="1">Membrane</location>
        <topology evidence="1">Multi-pass membrane protein</topology>
    </subcellularLocation>
</comment>
<name>A0A0J0XKI6_9TREE</name>
<dbReference type="AlphaFoldDB" id="A0A0J0XKI6"/>
<protein>
    <submittedName>
        <fullName evidence="7">MFS general substrate transporter</fullName>
    </submittedName>
</protein>
<dbReference type="GO" id="GO:0022857">
    <property type="term" value="F:transmembrane transporter activity"/>
    <property type="evidence" value="ECO:0007669"/>
    <property type="project" value="InterPro"/>
</dbReference>
<keyword evidence="2 6" id="KW-0812">Transmembrane</keyword>
<feature type="region of interest" description="Disordered" evidence="5">
    <location>
        <begin position="225"/>
        <end position="303"/>
    </location>
</feature>
<dbReference type="Proteomes" id="UP000053611">
    <property type="component" value="Unassembled WGS sequence"/>
</dbReference>
<feature type="transmembrane region" description="Helical" evidence="6">
    <location>
        <begin position="46"/>
        <end position="66"/>
    </location>
</feature>
<feature type="transmembrane region" description="Helical" evidence="6">
    <location>
        <begin position="150"/>
        <end position="173"/>
    </location>
</feature>
<keyword evidence="8" id="KW-1185">Reference proteome</keyword>
<dbReference type="RefSeq" id="XP_018278073.1">
    <property type="nucleotide sequence ID" value="XM_018423493.1"/>
</dbReference>
<sequence length="568" mass="60174">MTVMEVSPRIRMLIAAVLVGLASGSNYGYSGYAPQLASKLGLSSTQINLVGLGGNLGVYLTGPIFGRIIDLYGPRGPLACAAALNFVGYQGARAFYRGTLPIGDEDGPSTLGVTALAMALFFTGTAGSAGLGSAMNTVARSFPDKTRASATGAVLAGFGLSAFVFSALGHALFHGEAGGLLLVLSWGTMLPDLVGAFLVRPYPPHEDDSDFSDEDDDLLAHQAGLLEPGQDLAPSRSRERSPDVEMADEATAHDPLLPRTPSRIGTPLAGEAETPMRTPRTPRTPGSRKRRSSTASLPPTEIHIGPPGLFKETDFLLLFSILAILCGVGLEWINNVGAVTLALARKGWDYDPHKVAAMQASQVATISVFNCAGRILGGAVSDLVKLRFGVRRIWFLPLVAVMFIGAEMAVLATTDVSRLWMVSAALGTAYGALFNVLPMLVLEWFGMSHFGQNWGFTSMAPVVGGNIFLTLFGRVYDRHTVGRVSDAPSKSIARSLGVHGFSRIGERAGDSAEQLARASETHECLMGRECYATAIRVSALACVLALILSVIAGIRRERRAAARSRRVL</sequence>
<accession>A0A0J0XKI6</accession>
<keyword evidence="4 6" id="KW-0472">Membrane</keyword>
<evidence type="ECO:0000256" key="5">
    <source>
        <dbReference type="SAM" id="MobiDB-lite"/>
    </source>
</evidence>
<feature type="transmembrane region" description="Helical" evidence="6">
    <location>
        <begin position="315"/>
        <end position="333"/>
    </location>
</feature>
<feature type="transmembrane region" description="Helical" evidence="6">
    <location>
        <begin position="535"/>
        <end position="554"/>
    </location>
</feature>
<feature type="transmembrane region" description="Helical" evidence="6">
    <location>
        <begin position="393"/>
        <end position="413"/>
    </location>
</feature>
<dbReference type="GO" id="GO:0000329">
    <property type="term" value="C:fungal-type vacuole membrane"/>
    <property type="evidence" value="ECO:0007669"/>
    <property type="project" value="TreeGrafter"/>
</dbReference>
<feature type="transmembrane region" description="Helical" evidence="6">
    <location>
        <begin position="454"/>
        <end position="476"/>
    </location>
</feature>
<feature type="transmembrane region" description="Helical" evidence="6">
    <location>
        <begin position="116"/>
        <end position="138"/>
    </location>
</feature>
<evidence type="ECO:0000313" key="7">
    <source>
        <dbReference type="EMBL" id="KLT41582.1"/>
    </source>
</evidence>
<dbReference type="Pfam" id="PF07690">
    <property type="entry name" value="MFS_1"/>
    <property type="match status" value="1"/>
</dbReference>